<keyword evidence="3" id="KW-0813">Transport</keyword>
<keyword evidence="7" id="KW-0998">Cell outer membrane</keyword>
<feature type="domain" description="SPOR" evidence="9">
    <location>
        <begin position="837"/>
        <end position="907"/>
    </location>
</feature>
<comment type="caution">
    <text evidence="10">The sequence shown here is derived from an EMBL/GenBank/DDBJ whole genome shotgun (WGS) entry which is preliminary data.</text>
</comment>
<evidence type="ECO:0000256" key="2">
    <source>
        <dbReference type="ARBA" id="ARBA00007613"/>
    </source>
</evidence>
<dbReference type="EMBL" id="NWVW01000001">
    <property type="protein sequence ID" value="PHO11017.1"/>
    <property type="molecule type" value="Genomic_DNA"/>
</dbReference>
<organism evidence="10 11">
    <name type="scientific">Malaciobacter canalis</name>
    <dbReference type="NCBI Taxonomy" id="1912871"/>
    <lineage>
        <taxon>Bacteria</taxon>
        <taxon>Pseudomonadati</taxon>
        <taxon>Campylobacterota</taxon>
        <taxon>Epsilonproteobacteria</taxon>
        <taxon>Campylobacterales</taxon>
        <taxon>Arcobacteraceae</taxon>
        <taxon>Malaciobacter</taxon>
    </lineage>
</organism>
<dbReference type="RefSeq" id="WP_099333384.1">
    <property type="nucleotide sequence ID" value="NZ_CP042812.1"/>
</dbReference>
<dbReference type="Proteomes" id="UP000221384">
    <property type="component" value="Unassembled WGS sequence"/>
</dbReference>
<keyword evidence="4" id="KW-1134">Transmembrane beta strand</keyword>
<evidence type="ECO:0000256" key="7">
    <source>
        <dbReference type="ARBA" id="ARBA00023237"/>
    </source>
</evidence>
<dbReference type="Pfam" id="PF02321">
    <property type="entry name" value="OEP"/>
    <property type="match status" value="2"/>
</dbReference>
<dbReference type="SUPFAM" id="SSF56954">
    <property type="entry name" value="Outer membrane efflux proteins (OEP)"/>
    <property type="match status" value="1"/>
</dbReference>
<dbReference type="InterPro" id="IPR051906">
    <property type="entry name" value="TolC-like"/>
</dbReference>
<keyword evidence="5" id="KW-0812">Transmembrane</keyword>
<evidence type="ECO:0000256" key="6">
    <source>
        <dbReference type="ARBA" id="ARBA00023136"/>
    </source>
</evidence>
<name>A0ABX4LSX6_9BACT</name>
<keyword evidence="6" id="KW-0472">Membrane</keyword>
<dbReference type="PANTHER" id="PTHR30026">
    <property type="entry name" value="OUTER MEMBRANE PROTEIN TOLC"/>
    <property type="match status" value="1"/>
</dbReference>
<evidence type="ECO:0000256" key="5">
    <source>
        <dbReference type="ARBA" id="ARBA00022692"/>
    </source>
</evidence>
<sequence length="928" mass="108970">MRKICLSLIFISQLFSNEDISLDEQKNNIQISDEPKVEEKPIKRVQNKLEYKGTVVKKVERLRNSNINFSNETALEKFKKVSLNDVVLETLSNSDMIRSAREKVIQSQLKLDDGLADYYPTLNFEYTYSKTRHYPGEDDNSQYKFYNDRNYRFVMAQNLFAGGATYYNVKSLRESLLVQRNMYKLTVQEELNKAIKAYFGVVFSKKAVETNKKHMIKLQKILDIVTIKYDNGASSIGDLTSIKANVSNAQTKLIKDKSKLEEALRYYEYIVGKKFSKTLPYERDFNIKIAQFDKLFQRAVSQNPNLKNYYLNIEAEKYKVQNAQSKFSPKVDLEVTYNDIQDQEDYEGDENDFTGRVKLTYNLFNGGKDKNKVLRSYSILRDLKFRLNEEIKKLKWNLSKLHTSINSVKDALKSTKSEVSSSQEAVEAYWEAFKLGEQDLNVLLQGQRQLNSAELELIKFERSNIQDFFLLLGYTGDLLAYFNIDPENNKFVNFSTSTYNKKLYDDLKDKKLLFDEEVKEKIVDKKEKKEQKQKEVKKEPSLNENIDLFIKTFLQADENSFMIIIKDFDNVYDAFDFIKEQKISKEAFAFDILKKYKIKTIIARKIFDNELDAKQEMEKMSKTTNKSLELKTIKDIKELYIKYLEGLEVEVKEPKPKVKIVEKIQMLKKQQSYKTNEDFKKKFLEANKENYTINIATFTSMKEAISFVKKEQIYDNSFVFKYIEGKDLVKVMYGIFENYEDAVTSLDILDDIKQKYYPVIEKIQTKQNLYKQNKELNEKENKTQEYEIVTKSKIVDSKEDKKNDLKNNKTKIQTNDKIENTTKSLSDFETLFLEVPKNYYTINLATINTKEEAKEFTLKHGIEDTSFVFSFGDKNLAKVMYGVFENYQQAKKALDELPLNLRKNSPYIEKIGKKQDLYNKYHSLGKDK</sequence>
<evidence type="ECO:0000313" key="10">
    <source>
        <dbReference type="EMBL" id="PHO11017.1"/>
    </source>
</evidence>
<accession>A0ABX4LSX6</accession>
<evidence type="ECO:0000256" key="1">
    <source>
        <dbReference type="ARBA" id="ARBA00004442"/>
    </source>
</evidence>
<keyword evidence="8" id="KW-0175">Coiled coil</keyword>
<comment type="similarity">
    <text evidence="2">Belongs to the outer membrane factor (OMF) (TC 1.B.17) family.</text>
</comment>
<gene>
    <name evidence="10" type="ORF">CPG37_00800</name>
</gene>
<dbReference type="Gene3D" id="1.20.1600.10">
    <property type="entry name" value="Outer membrane efflux proteins (OEP)"/>
    <property type="match status" value="1"/>
</dbReference>
<dbReference type="InterPro" id="IPR007730">
    <property type="entry name" value="SPOR-like_dom"/>
</dbReference>
<dbReference type="PANTHER" id="PTHR30026:SF20">
    <property type="entry name" value="OUTER MEMBRANE PROTEIN TOLC"/>
    <property type="match status" value="1"/>
</dbReference>
<dbReference type="InterPro" id="IPR036680">
    <property type="entry name" value="SPOR-like_sf"/>
</dbReference>
<dbReference type="InterPro" id="IPR003423">
    <property type="entry name" value="OMP_efflux"/>
</dbReference>
<reference evidence="10 11" key="1">
    <citation type="submission" date="2017-09" db="EMBL/GenBank/DDBJ databases">
        <authorList>
            <person name="Perez-Cataluna A."/>
            <person name="Figueras M.J."/>
            <person name="Salas-Masso N."/>
        </authorList>
    </citation>
    <scope>NUCLEOTIDE SEQUENCE [LARGE SCALE GENOMIC DNA]</scope>
    <source>
        <strain evidence="10 11">F138-33</strain>
    </source>
</reference>
<dbReference type="Pfam" id="PF05036">
    <property type="entry name" value="SPOR"/>
    <property type="match status" value="1"/>
</dbReference>
<evidence type="ECO:0000256" key="8">
    <source>
        <dbReference type="SAM" id="Coils"/>
    </source>
</evidence>
<comment type="subcellular location">
    <subcellularLocation>
        <location evidence="1">Cell outer membrane</location>
    </subcellularLocation>
</comment>
<evidence type="ECO:0000259" key="9">
    <source>
        <dbReference type="Pfam" id="PF05036"/>
    </source>
</evidence>
<protein>
    <recommendedName>
        <fullName evidence="9">SPOR domain-containing protein</fullName>
    </recommendedName>
</protein>
<feature type="coiled-coil region" evidence="8">
    <location>
        <begin position="759"/>
        <end position="815"/>
    </location>
</feature>
<keyword evidence="11" id="KW-1185">Reference proteome</keyword>
<evidence type="ECO:0000256" key="4">
    <source>
        <dbReference type="ARBA" id="ARBA00022452"/>
    </source>
</evidence>
<evidence type="ECO:0000256" key="3">
    <source>
        <dbReference type="ARBA" id="ARBA00022448"/>
    </source>
</evidence>
<proteinExistence type="inferred from homology"/>
<dbReference type="Gene3D" id="3.30.70.1070">
    <property type="entry name" value="Sporulation related repeat"/>
    <property type="match status" value="2"/>
</dbReference>
<evidence type="ECO:0000313" key="11">
    <source>
        <dbReference type="Proteomes" id="UP000221384"/>
    </source>
</evidence>